<gene>
    <name evidence="2" type="ORF">H5S09_04155</name>
</gene>
<feature type="region of interest" description="Disordered" evidence="1">
    <location>
        <begin position="455"/>
        <end position="478"/>
    </location>
</feature>
<accession>A0A7W3UK84</accession>
<protein>
    <submittedName>
        <fullName evidence="2">Phage portal protein</fullName>
    </submittedName>
</protein>
<organism evidence="2 3">
    <name type="scientific">Limosilactobacillus rudii</name>
    <dbReference type="NCBI Taxonomy" id="2759755"/>
    <lineage>
        <taxon>Bacteria</taxon>
        <taxon>Bacillati</taxon>
        <taxon>Bacillota</taxon>
        <taxon>Bacilli</taxon>
        <taxon>Lactobacillales</taxon>
        <taxon>Lactobacillaceae</taxon>
        <taxon>Limosilactobacillus</taxon>
    </lineage>
</organism>
<dbReference type="Pfam" id="PF05133">
    <property type="entry name" value="SPP1_portal"/>
    <property type="match status" value="1"/>
</dbReference>
<dbReference type="InterPro" id="IPR006428">
    <property type="entry name" value="Portal_SPP1-type"/>
</dbReference>
<reference evidence="2 3" key="1">
    <citation type="submission" date="2020-07" db="EMBL/GenBank/DDBJ databases">
        <title>Description of Limosilactobacillus balticus sp. nov., Limosilactobacillus agrestis sp. nov., Limosilactobacillus albertensis sp. nov., Limosilactobacillus rudii sp. nov., Limosilactobacillus fastidiosus sp. nov., five novel Limosilactobacillus species isolated from the vertebrate gastrointestinal tract, and proposal of 6 subspecies of Limosilactobacillus reuteri adapted to the gastrointestinal tract of specific vertebrate hosts.</title>
        <authorList>
            <person name="Li F."/>
            <person name="Cheng C."/>
            <person name="Zheng J."/>
            <person name="Quevedo R.M."/>
            <person name="Li J."/>
            <person name="Roos S."/>
            <person name="Gaenzle M.G."/>
            <person name="Walter J."/>
        </authorList>
    </citation>
    <scope>NUCLEOTIDE SEQUENCE [LARGE SCALE GENOMIC DNA]</scope>
    <source>
        <strain evidence="2 3">STM2_1</strain>
    </source>
</reference>
<dbReference type="NCBIfam" id="TIGR01538">
    <property type="entry name" value="portal_SPP1"/>
    <property type="match status" value="1"/>
</dbReference>
<dbReference type="InterPro" id="IPR021145">
    <property type="entry name" value="Portal_protein_SPP1_Gp6-like"/>
</dbReference>
<evidence type="ECO:0000256" key="1">
    <source>
        <dbReference type="SAM" id="MobiDB-lite"/>
    </source>
</evidence>
<dbReference type="AlphaFoldDB" id="A0A7W3UK84"/>
<sequence>MDKYLNERCIVTEDDVFCYNSDGTISRADIMRFILENENLATKYASYGRYYKAKHDKIMNAEAKPNNKPDNRLILNYPKKLVDTYTGFAVGKPVQITLQEDMANKSLSEFNQTRNIDTLIAKVWKESAIYGRAYFYVYGANKEIYVTDATPMNCFVIYDNTVAHEPLYAVRYSKVGQTQQYQVTIYSNDYQYNFESGNGRDSLGDRKRNPFHIIPIIEVVENDERLSVIANVKTLIDELDKSLSEKANDVDYFADAYMKVLGAILNDDQIKQLRDMRIINLKSSTNEDEQPEDLDVDFLSKPNADETQENLINRIVDNLYQISMIVNLNDKDFGNSTGVALEMKYKPMMNLATLKGRMFTRSIKQMYRVIFASDLIKQVDADTWKDLDINYQFDLPHDTLTEAQTAKALADLGISRLTWLKTISAVNDPKQEEENMDAEKQKQLQENYEFLKGKHAVTDGEANDDSSTGKETDRAITQ</sequence>
<keyword evidence="3" id="KW-1185">Reference proteome</keyword>
<dbReference type="Proteomes" id="UP000517106">
    <property type="component" value="Unassembled WGS sequence"/>
</dbReference>
<feature type="compositionally biased region" description="Basic and acidic residues" evidence="1">
    <location>
        <begin position="467"/>
        <end position="478"/>
    </location>
</feature>
<proteinExistence type="predicted"/>
<dbReference type="EMBL" id="JACIVA010000042">
    <property type="protein sequence ID" value="MBB1097136.1"/>
    <property type="molecule type" value="Genomic_DNA"/>
</dbReference>
<evidence type="ECO:0000313" key="3">
    <source>
        <dbReference type="Proteomes" id="UP000517106"/>
    </source>
</evidence>
<comment type="caution">
    <text evidence="2">The sequence shown here is derived from an EMBL/GenBank/DDBJ whole genome shotgun (WGS) entry which is preliminary data.</text>
</comment>
<name>A0A7W3UK84_9LACO</name>
<evidence type="ECO:0000313" key="2">
    <source>
        <dbReference type="EMBL" id="MBB1097136.1"/>
    </source>
</evidence>
<dbReference type="RefSeq" id="WP_182595881.1">
    <property type="nucleotide sequence ID" value="NZ_JACIVA010000042.1"/>
</dbReference>